<feature type="transmembrane region" description="Helical" evidence="6">
    <location>
        <begin position="275"/>
        <end position="294"/>
    </location>
</feature>
<keyword evidence="3" id="KW-0560">Oxidoreductase</keyword>
<feature type="transmembrane region" description="Helical" evidence="6">
    <location>
        <begin position="227"/>
        <end position="254"/>
    </location>
</feature>
<dbReference type="InterPro" id="IPR017900">
    <property type="entry name" value="4Fe4S_Fe_S_CS"/>
</dbReference>
<dbReference type="Pfam" id="PF14522">
    <property type="entry name" value="Cytochrome_C7"/>
    <property type="match status" value="1"/>
</dbReference>
<dbReference type="Gene3D" id="1.20.950.20">
    <property type="entry name" value="Transmembrane di-heme cytochromes, Chain C"/>
    <property type="match status" value="1"/>
</dbReference>
<dbReference type="InterPro" id="IPR017896">
    <property type="entry name" value="4Fe4S_Fe-S-bd"/>
</dbReference>
<dbReference type="SUPFAM" id="SSF48695">
    <property type="entry name" value="Multiheme cytochromes"/>
    <property type="match status" value="1"/>
</dbReference>
<dbReference type="GO" id="GO:0016491">
    <property type="term" value="F:oxidoreductase activity"/>
    <property type="evidence" value="ECO:0007669"/>
    <property type="project" value="UniProtKB-KW"/>
</dbReference>
<keyword evidence="1" id="KW-0004">4Fe-4S</keyword>
<dbReference type="Pfam" id="PF13183">
    <property type="entry name" value="Fer4_8"/>
    <property type="match status" value="1"/>
</dbReference>
<keyword evidence="5" id="KW-0411">Iron-sulfur</keyword>
<dbReference type="InterPro" id="IPR036280">
    <property type="entry name" value="Multihaem_cyt_sf"/>
</dbReference>
<keyword evidence="4" id="KW-0408">Iron</keyword>
<reference evidence="8" key="1">
    <citation type="journal article" date="2020" name="mSystems">
        <title>Genome- and Community-Level Interaction Insights into Carbon Utilization and Element Cycling Functions of Hydrothermarchaeota in Hydrothermal Sediment.</title>
        <authorList>
            <person name="Zhou Z."/>
            <person name="Liu Y."/>
            <person name="Xu W."/>
            <person name="Pan J."/>
            <person name="Luo Z.H."/>
            <person name="Li M."/>
        </authorList>
    </citation>
    <scope>NUCLEOTIDE SEQUENCE [LARGE SCALE GENOMIC DNA]</scope>
    <source>
        <strain evidence="8">HyVt-233</strain>
    </source>
</reference>
<dbReference type="InterPro" id="IPR029467">
    <property type="entry name" value="Cyt_c7-like"/>
</dbReference>
<evidence type="ECO:0000256" key="3">
    <source>
        <dbReference type="ARBA" id="ARBA00023002"/>
    </source>
</evidence>
<dbReference type="InterPro" id="IPR051460">
    <property type="entry name" value="HdrC_iron-sulfur_subunit"/>
</dbReference>
<dbReference type="SUPFAM" id="SSF46548">
    <property type="entry name" value="alpha-helical ferredoxin"/>
    <property type="match status" value="1"/>
</dbReference>
<dbReference type="Gene3D" id="3.90.10.10">
    <property type="entry name" value="Cytochrome C3"/>
    <property type="match status" value="1"/>
</dbReference>
<organism evidence="8">
    <name type="scientific">Desulfofervidus auxilii</name>
    <dbReference type="NCBI Taxonomy" id="1621989"/>
    <lineage>
        <taxon>Bacteria</taxon>
        <taxon>Pseudomonadati</taxon>
        <taxon>Thermodesulfobacteriota</taxon>
        <taxon>Candidatus Desulfofervidia</taxon>
        <taxon>Candidatus Desulfofervidales</taxon>
        <taxon>Candidatus Desulfofervidaceae</taxon>
        <taxon>Candidatus Desulfofervidus</taxon>
    </lineage>
</organism>
<feature type="transmembrane region" description="Helical" evidence="6">
    <location>
        <begin position="337"/>
        <end position="354"/>
    </location>
</feature>
<dbReference type="Gene3D" id="1.10.1060.10">
    <property type="entry name" value="Alpha-helical ferredoxin"/>
    <property type="match status" value="1"/>
</dbReference>
<evidence type="ECO:0000256" key="6">
    <source>
        <dbReference type="SAM" id="Phobius"/>
    </source>
</evidence>
<evidence type="ECO:0000256" key="5">
    <source>
        <dbReference type="ARBA" id="ARBA00023014"/>
    </source>
</evidence>
<gene>
    <name evidence="8" type="ORF">ENG63_07335</name>
</gene>
<keyword evidence="6" id="KW-0812">Transmembrane</keyword>
<sequence length="782" mass="89513">MIKKIFILFLILVFPSILKAENKCLTCHLEVDATPVIAFQKSIHKKAGVYCQDCHGGNPKIDDESSMDKKFGFVGVPEGNDLIVVCGKCHAKRGEFVKGLPNCVECHSAHFTKRSGIFMVGGGIYFIIFTIASLFIFFAGFFIKYARYKKGRKVEIKTLFKKGVLRAIKETFTNVSIFSNDTYAGIFHLFIFWGFLLLFIGNLLVWFDKFLFQYLLPDVQFLYAGFYRIFSYLTDLAALIVMVGILLVIVRRLFIKPKRLNYKIIGDLSSKKLLVNDWIFVIFVFILVFGGILLEGFRILLHSTSLKTYSFIGLGTAYFLKVLGVSSLASEQVYKPIWWFHIISAFVFISYIPFSKARHIILDFFSIALHDEQAGRILPPALEGESTGYSSWKDLTLKELLQLDACTRCGRCYEVCPAVMAGFPLSPRMLILNLREAVYKQKEDKLAGEVIAKDTLWSCMTCFACMERCPVKIEHIPIIVNLRRYLVEQGEVDERLQDALMSLTRRGNSLKQSDRMRAKWTKSLDFKIKDARKEEVEYLWFVGDYASYDPIVSENTKKFAKILYKAGIDFGILYDGERNAGNDVRRVGEEGLFEMLVSKNIKILEKAKFKKIFTTDPHTYHTLKNEYPEFGIKCEVYHYTEILEKLLMEGKLQVRKKLNYCVTYHDPCYLGRYNGIYEPPRNILKMLGVKFIEMFRNRSLSLCCGAGGGKIWMEEMKVEGERPAESRVKEAVAVGAEILVITCPKDLSMFNDAIKTTGLENKLIVKDIIELVEEAIGEEINE</sequence>
<protein>
    <submittedName>
        <fullName evidence="8">4Fe-4S dicluster domain-containing protein</fullName>
    </submittedName>
</protein>
<evidence type="ECO:0000313" key="8">
    <source>
        <dbReference type="EMBL" id="HDD44654.1"/>
    </source>
</evidence>
<feature type="transmembrane region" description="Helical" evidence="6">
    <location>
        <begin position="116"/>
        <end position="143"/>
    </location>
</feature>
<comment type="caution">
    <text evidence="8">The sequence shown here is derived from an EMBL/GenBank/DDBJ whole genome shotgun (WGS) entry which is preliminary data.</text>
</comment>
<feature type="transmembrane region" description="Helical" evidence="6">
    <location>
        <begin position="186"/>
        <end position="207"/>
    </location>
</feature>
<evidence type="ECO:0000256" key="4">
    <source>
        <dbReference type="ARBA" id="ARBA00023004"/>
    </source>
</evidence>
<dbReference type="Proteomes" id="UP000886289">
    <property type="component" value="Unassembled WGS sequence"/>
</dbReference>
<dbReference type="GO" id="GO:0051539">
    <property type="term" value="F:4 iron, 4 sulfur cluster binding"/>
    <property type="evidence" value="ECO:0007669"/>
    <property type="project" value="UniProtKB-KW"/>
</dbReference>
<keyword evidence="6" id="KW-1133">Transmembrane helix</keyword>
<dbReference type="InterPro" id="IPR009051">
    <property type="entry name" value="Helical_ferredxn"/>
</dbReference>
<dbReference type="InterPro" id="IPR036197">
    <property type="entry name" value="NarG-like_sf"/>
</dbReference>
<dbReference type="GO" id="GO:0005886">
    <property type="term" value="C:plasma membrane"/>
    <property type="evidence" value="ECO:0007669"/>
    <property type="project" value="TreeGrafter"/>
</dbReference>
<evidence type="ECO:0000256" key="1">
    <source>
        <dbReference type="ARBA" id="ARBA00022485"/>
    </source>
</evidence>
<dbReference type="GO" id="GO:0046872">
    <property type="term" value="F:metal ion binding"/>
    <property type="evidence" value="ECO:0007669"/>
    <property type="project" value="UniProtKB-KW"/>
</dbReference>
<dbReference type="EMBL" id="DRBS01000272">
    <property type="protein sequence ID" value="HDD44654.1"/>
    <property type="molecule type" value="Genomic_DNA"/>
</dbReference>
<dbReference type="AlphaFoldDB" id="A0A7C0U361"/>
<evidence type="ECO:0000259" key="7">
    <source>
        <dbReference type="PROSITE" id="PS51379"/>
    </source>
</evidence>
<accession>A0A7C0U361</accession>
<dbReference type="SUPFAM" id="SSF103501">
    <property type="entry name" value="Respiratory nitrate reductase 1 gamma chain"/>
    <property type="match status" value="1"/>
</dbReference>
<dbReference type="InterPro" id="IPR004017">
    <property type="entry name" value="Cys_rich_dom"/>
</dbReference>
<proteinExistence type="predicted"/>
<dbReference type="PANTHER" id="PTHR43255">
    <property type="entry name" value="IRON-SULFUR-BINDING OXIDOREDUCTASE FADF-RELATED-RELATED"/>
    <property type="match status" value="1"/>
</dbReference>
<keyword evidence="6" id="KW-0472">Membrane</keyword>
<evidence type="ECO:0000256" key="2">
    <source>
        <dbReference type="ARBA" id="ARBA00022723"/>
    </source>
</evidence>
<dbReference type="PANTHER" id="PTHR43255:SF1">
    <property type="entry name" value="IRON-SULFUR-BINDING OXIDOREDUCTASE FADF-RELATED"/>
    <property type="match status" value="1"/>
</dbReference>
<keyword evidence="2" id="KW-0479">Metal-binding</keyword>
<name>A0A7C0U361_DESA2</name>
<dbReference type="PROSITE" id="PS00198">
    <property type="entry name" value="4FE4S_FER_1"/>
    <property type="match status" value="1"/>
</dbReference>
<dbReference type="Pfam" id="PF02754">
    <property type="entry name" value="CCG"/>
    <property type="match status" value="2"/>
</dbReference>
<dbReference type="PROSITE" id="PS51379">
    <property type="entry name" value="4FE4S_FER_2"/>
    <property type="match status" value="1"/>
</dbReference>
<feature type="domain" description="4Fe-4S ferredoxin-type" evidence="7">
    <location>
        <begin position="397"/>
        <end position="428"/>
    </location>
</feature>
<feature type="transmembrane region" description="Helical" evidence="6">
    <location>
        <begin position="306"/>
        <end position="325"/>
    </location>
</feature>